<keyword evidence="3" id="KW-1185">Reference proteome</keyword>
<evidence type="ECO:0000313" key="2">
    <source>
        <dbReference type="EMBL" id="OOF55599.1"/>
    </source>
</evidence>
<dbReference type="InterPro" id="IPR027417">
    <property type="entry name" value="P-loop_NTPase"/>
</dbReference>
<dbReference type="GO" id="GO:0016787">
    <property type="term" value="F:hydrolase activity"/>
    <property type="evidence" value="ECO:0007669"/>
    <property type="project" value="InterPro"/>
</dbReference>
<gene>
    <name evidence="2" type="ORF">BKK55_07300</name>
</gene>
<dbReference type="EMBL" id="MLHO01000035">
    <property type="protein sequence ID" value="OOF55599.1"/>
    <property type="molecule type" value="Genomic_DNA"/>
</dbReference>
<dbReference type="InterPro" id="IPR014001">
    <property type="entry name" value="Helicase_ATP-bd"/>
</dbReference>
<dbReference type="RefSeq" id="WP_077551188.1">
    <property type="nucleotide sequence ID" value="NZ_MLHO01000035.1"/>
</dbReference>
<proteinExistence type="predicted"/>
<dbReference type="Gene3D" id="3.40.50.300">
    <property type="entry name" value="P-loop containing nucleotide triphosphate hydrolases"/>
    <property type="match status" value="1"/>
</dbReference>
<dbReference type="SUPFAM" id="SSF52540">
    <property type="entry name" value="P-loop containing nucleoside triphosphate hydrolases"/>
    <property type="match status" value="2"/>
</dbReference>
<dbReference type="Pfam" id="PF04851">
    <property type="entry name" value="ResIII"/>
    <property type="match status" value="1"/>
</dbReference>
<dbReference type="GO" id="GO:0003677">
    <property type="term" value="F:DNA binding"/>
    <property type="evidence" value="ECO:0007669"/>
    <property type="project" value="InterPro"/>
</dbReference>
<sequence>MKLKNYQTEALNNVIHYFAKSLTKGAAEAFKAIQPNLNYKIPSEHKALRDVPYVCVRIPTGGGKTLLASLSISLIAKQFLEQEYPVTLWLVPSKTIKSQTAEALKNPRHPYRKALDDAFNREVMVIESEDFTLLRPQDFGTKAIVVVSTIQNFRIENQDGRKIYAFNEKLTPHFERLPFLFNDELDKVTEADLQENGLQPKQLGKVKCSFANLLKAFRPLVIVDEAHNARTDLTFDVLANLQPSAILEFTATPNTDKKYGSNVLYHVSAGALKAEEMIKLPIVLHEHKTWQEAINSAVINRNELAHKAQFETDYVRPIVLFQAENKSGEVTVEKLKAYLMDSLNIDEAEIAIATGNQHELDNINLSDRTCPINYVITVEALKEGWDCPFAYVFCSVQNVASSKEAEQLLGRVLRMPYAKRRQIEDFNRAYAHLSSGKFGETVKEMEEKLIAMGFEALEIAEMLRTPQQDRIEFDETDFPIYQPMVTVFNVPKMLDITTLSETEKAQLKITQENDGFVVQVSGNVGENLEKILTKTVTGKAKEWLIHQIEIHNAKVVQRASPAEKGETFKAIPQLCVNIQGELSLVDPEELLGHYGWNLLDYPAKLERFNLENESRRFEIDVENNHLAYRMDYHQYQFSDEWLELSENDLVRWLARQVRVSDMTQEIILKFLQLIVHDLLAKPKVTLTQLVKRQFALAKDIEALINDYRQQALSHCYQQNLFDPNDEVEICLTPQHQYQFHLDNYTPNPPYYVGRFKFQKHYFAQIEDLKSTGEEFDCAMILDSLPQVKHWVRNPVKRGFSLPLAKDRFYPDFIAELNDGRILIVEYKGEPYKTNDDSKEKCLIAERWEKLSNGKCLFIMAVKKDDKGRDVRAQLLNKLI</sequence>
<evidence type="ECO:0000259" key="1">
    <source>
        <dbReference type="SMART" id="SM00487"/>
    </source>
</evidence>
<accession>A0A1V3JGN2</accession>
<evidence type="ECO:0000313" key="3">
    <source>
        <dbReference type="Proteomes" id="UP000188541"/>
    </source>
</evidence>
<reference evidence="2 3" key="1">
    <citation type="submission" date="2016-10" db="EMBL/GenBank/DDBJ databases">
        <title>Rodentibacter gen. nov. and new species.</title>
        <authorList>
            <person name="Christensen H."/>
        </authorList>
    </citation>
    <scope>NUCLEOTIDE SEQUENCE [LARGE SCALE GENOMIC DNA]</scope>
    <source>
        <strain evidence="2 3">1996246016</strain>
    </source>
</reference>
<dbReference type="GO" id="GO:0005524">
    <property type="term" value="F:ATP binding"/>
    <property type="evidence" value="ECO:0007669"/>
    <property type="project" value="InterPro"/>
</dbReference>
<comment type="caution">
    <text evidence="2">The sequence shown here is derived from an EMBL/GenBank/DDBJ whole genome shotgun (WGS) entry which is preliminary data.</text>
</comment>
<protein>
    <recommendedName>
        <fullName evidence="1">Helicase ATP-binding domain-containing protein</fullName>
    </recommendedName>
</protein>
<dbReference type="PANTHER" id="PTHR47396">
    <property type="entry name" value="TYPE I RESTRICTION ENZYME ECOKI R PROTEIN"/>
    <property type="match status" value="1"/>
</dbReference>
<dbReference type="SMART" id="SM00487">
    <property type="entry name" value="DEXDc"/>
    <property type="match status" value="1"/>
</dbReference>
<dbReference type="Proteomes" id="UP000188541">
    <property type="component" value="Unassembled WGS sequence"/>
</dbReference>
<organism evidence="2 3">
    <name type="scientific">Rodentibacter genomosp. 2</name>
    <dbReference type="NCBI Taxonomy" id="1908266"/>
    <lineage>
        <taxon>Bacteria</taxon>
        <taxon>Pseudomonadati</taxon>
        <taxon>Pseudomonadota</taxon>
        <taxon>Gammaproteobacteria</taxon>
        <taxon>Pasteurellales</taxon>
        <taxon>Pasteurellaceae</taxon>
        <taxon>Rodentibacter</taxon>
    </lineage>
</organism>
<dbReference type="InterPro" id="IPR006935">
    <property type="entry name" value="Helicase/UvrB_N"/>
</dbReference>
<name>A0A1V3JGN2_9PAST</name>
<dbReference type="InterPro" id="IPR050742">
    <property type="entry name" value="Helicase_Restrict-Modif_Enz"/>
</dbReference>
<dbReference type="AlphaFoldDB" id="A0A1V3JGN2"/>
<dbReference type="OrthoDB" id="9804145at2"/>
<dbReference type="PANTHER" id="PTHR47396:SF1">
    <property type="entry name" value="ATP-DEPENDENT HELICASE IRC3-RELATED"/>
    <property type="match status" value="1"/>
</dbReference>
<feature type="domain" description="Helicase ATP-binding" evidence="1">
    <location>
        <begin position="18"/>
        <end position="283"/>
    </location>
</feature>
<dbReference type="STRING" id="1908266.BKK55_07300"/>
<dbReference type="GO" id="GO:0005829">
    <property type="term" value="C:cytosol"/>
    <property type="evidence" value="ECO:0007669"/>
    <property type="project" value="TreeGrafter"/>
</dbReference>